<comment type="caution">
    <text evidence="1">The sequence shown here is derived from an EMBL/GenBank/DDBJ whole genome shotgun (WGS) entry which is preliminary data.</text>
</comment>
<dbReference type="EMBL" id="JAUSSW010000007">
    <property type="protein sequence ID" value="MDQ0103004.1"/>
    <property type="molecule type" value="Genomic_DNA"/>
</dbReference>
<dbReference type="Proteomes" id="UP001244563">
    <property type="component" value="Unassembled WGS sequence"/>
</dbReference>
<dbReference type="GO" id="GO:0016829">
    <property type="term" value="F:lyase activity"/>
    <property type="evidence" value="ECO:0007669"/>
    <property type="project" value="UniProtKB-KW"/>
</dbReference>
<sequence length="75" mass="8138">MNTNDATTKAAVIVDDGDDFRAQFPVLTRKVHLASNARGAMSTHVLDSYHAYLDRSRLIRLGGSSPRATPNLSVP</sequence>
<gene>
    <name evidence="1" type="ORF">J2T10_002661</name>
</gene>
<protein>
    <submittedName>
        <fullName evidence="1">Selenocysteine lyase/cysteine desulfurase</fullName>
    </submittedName>
</protein>
<organism evidence="1 2">
    <name type="scientific">Paenarthrobacter nicotinovorans</name>
    <name type="common">Arthrobacter nicotinovorans</name>
    <dbReference type="NCBI Taxonomy" id="29320"/>
    <lineage>
        <taxon>Bacteria</taxon>
        <taxon>Bacillati</taxon>
        <taxon>Actinomycetota</taxon>
        <taxon>Actinomycetes</taxon>
        <taxon>Micrococcales</taxon>
        <taxon>Micrococcaceae</taxon>
        <taxon>Paenarthrobacter</taxon>
    </lineage>
</organism>
<accession>A0ABT9TP38</accession>
<dbReference type="RefSeq" id="WP_306878600.1">
    <property type="nucleotide sequence ID" value="NZ_JAUSSW010000007.1"/>
</dbReference>
<reference evidence="1 2" key="1">
    <citation type="submission" date="2023-07" db="EMBL/GenBank/DDBJ databases">
        <title>Sorghum-associated microbial communities from plants grown in Nebraska, USA.</title>
        <authorList>
            <person name="Schachtman D."/>
        </authorList>
    </citation>
    <scope>NUCLEOTIDE SEQUENCE [LARGE SCALE GENOMIC DNA]</scope>
    <source>
        <strain evidence="1 2">CC523</strain>
    </source>
</reference>
<name>A0ABT9TP38_PAENI</name>
<keyword evidence="2" id="KW-1185">Reference proteome</keyword>
<evidence type="ECO:0000313" key="1">
    <source>
        <dbReference type="EMBL" id="MDQ0103004.1"/>
    </source>
</evidence>
<keyword evidence="1" id="KW-0456">Lyase</keyword>
<proteinExistence type="predicted"/>
<evidence type="ECO:0000313" key="2">
    <source>
        <dbReference type="Proteomes" id="UP001244563"/>
    </source>
</evidence>